<proteinExistence type="predicted"/>
<dbReference type="PROSITE" id="PS51257">
    <property type="entry name" value="PROKAR_LIPOPROTEIN"/>
    <property type="match status" value="1"/>
</dbReference>
<comment type="caution">
    <text evidence="1">The sequence shown here is derived from an EMBL/GenBank/DDBJ whole genome shotgun (WGS) entry which is preliminary data.</text>
</comment>
<dbReference type="Gene3D" id="3.40.50.1240">
    <property type="entry name" value="Phosphoglycerate mutase-like"/>
    <property type="match status" value="1"/>
</dbReference>
<accession>A0A2M9CVV1</accession>
<evidence type="ECO:0000313" key="2">
    <source>
        <dbReference type="Proteomes" id="UP000230000"/>
    </source>
</evidence>
<dbReference type="OrthoDB" id="3296006at2"/>
<dbReference type="SUPFAM" id="SSF53254">
    <property type="entry name" value="Phosphoglycerate mutase-like"/>
    <property type="match status" value="1"/>
</dbReference>
<evidence type="ECO:0000313" key="1">
    <source>
        <dbReference type="EMBL" id="PJJ76007.1"/>
    </source>
</evidence>
<dbReference type="EMBL" id="PGFG01000001">
    <property type="protein sequence ID" value="PJJ76007.1"/>
    <property type="molecule type" value="Genomic_DNA"/>
</dbReference>
<gene>
    <name evidence="1" type="ORF">BXY57_1601</name>
</gene>
<dbReference type="Proteomes" id="UP000230000">
    <property type="component" value="Unassembled WGS sequence"/>
</dbReference>
<organism evidence="1 2">
    <name type="scientific">Thermoflavifilum aggregans</name>
    <dbReference type="NCBI Taxonomy" id="454188"/>
    <lineage>
        <taxon>Bacteria</taxon>
        <taxon>Pseudomonadati</taxon>
        <taxon>Bacteroidota</taxon>
        <taxon>Chitinophagia</taxon>
        <taxon>Chitinophagales</taxon>
        <taxon>Chitinophagaceae</taxon>
        <taxon>Thermoflavifilum</taxon>
    </lineage>
</organism>
<dbReference type="RefSeq" id="WP_100314542.1">
    <property type="nucleotide sequence ID" value="NZ_PGFG01000001.1"/>
</dbReference>
<keyword evidence="2" id="KW-1185">Reference proteome</keyword>
<dbReference type="InterPro" id="IPR029033">
    <property type="entry name" value="His_PPase_superfam"/>
</dbReference>
<reference evidence="1 2" key="1">
    <citation type="submission" date="2017-11" db="EMBL/GenBank/DDBJ databases">
        <title>Genomic Encyclopedia of Archaeal and Bacterial Type Strains, Phase II (KMG-II): From Individual Species to Whole Genera.</title>
        <authorList>
            <person name="Goeker M."/>
        </authorList>
    </citation>
    <scope>NUCLEOTIDE SEQUENCE [LARGE SCALE GENOMIC DNA]</scope>
    <source>
        <strain evidence="1 2">DSM 27268</strain>
    </source>
</reference>
<protein>
    <submittedName>
        <fullName evidence="1">Phosphohistidine phosphatase SixA</fullName>
    </submittedName>
</protein>
<sequence length="183" mass="20613">MKCSSIVIGCMICLMIAACTRTPENSVTKIYLIPHAEAYPAFNGSLTWYGRLRAGDLMRWLRDSTIHRIYFNPFARCEHTADSLRKISHIDTAYFRWDDSGASLIHSITAHRDYGRHLLVIALPEEIPGILRALGVNQAPAQFPDSAFDQGFIIQIDHGKVIFMPVRYGRPPMPVRTLPSGNN</sequence>
<dbReference type="AlphaFoldDB" id="A0A2M9CVV1"/>
<name>A0A2M9CVV1_9BACT</name>